<dbReference type="Pfam" id="PF13271">
    <property type="entry name" value="DUF4062"/>
    <property type="match status" value="1"/>
</dbReference>
<organism evidence="6 7">
    <name type="scientific">Biomphalaria glabrata</name>
    <name type="common">Bloodfluke planorb</name>
    <name type="synonym">Freshwater snail</name>
    <dbReference type="NCBI Taxonomy" id="6526"/>
    <lineage>
        <taxon>Eukaryota</taxon>
        <taxon>Metazoa</taxon>
        <taxon>Spiralia</taxon>
        <taxon>Lophotrochozoa</taxon>
        <taxon>Mollusca</taxon>
        <taxon>Gastropoda</taxon>
        <taxon>Heterobranchia</taxon>
        <taxon>Euthyneura</taxon>
        <taxon>Panpulmonata</taxon>
        <taxon>Hygrophila</taxon>
        <taxon>Lymnaeoidea</taxon>
        <taxon>Planorbidae</taxon>
        <taxon>Biomphalaria</taxon>
    </lineage>
</organism>
<feature type="domain" description="NACHT" evidence="5">
    <location>
        <begin position="470"/>
        <end position="614"/>
    </location>
</feature>
<dbReference type="Pfam" id="PF25469">
    <property type="entry name" value="WHD_NWD1"/>
    <property type="match status" value="1"/>
</dbReference>
<feature type="repeat" description="WD" evidence="3">
    <location>
        <begin position="1697"/>
        <end position="1738"/>
    </location>
</feature>
<dbReference type="PROSITE" id="PS50082">
    <property type="entry name" value="WD_REPEATS_2"/>
    <property type="match status" value="3"/>
</dbReference>
<evidence type="ECO:0000256" key="2">
    <source>
        <dbReference type="ARBA" id="ARBA00022737"/>
    </source>
</evidence>
<evidence type="ECO:0000256" key="1">
    <source>
        <dbReference type="ARBA" id="ARBA00022574"/>
    </source>
</evidence>
<sequence>MENKRLIFDKILSGSLDKLPNTPVLSIRVFFSSTFTDMTEERNILMNRSVPEIRKYCSEKGFDFEVVDMRWGVREDAYADHKTTDICLREIENCQLTSAGPNFVVFVGDKYGTRPLPNMIPVTEFRLFRRLASWMDLKFETIEKWYLLDTNSVPPSYRIQSITTYLPHFNDMDPAHENDRLIHQNGWESEERNMKHILRKLAQVAFEQKKIASKDCNKYFVSVTENEIEKGIFSFSKIKDRVIYFHRTLSNINIQSPNAKRFIDLAEDGKLDEEARELREILHNKTLPAKVPDNQTAKFIVDWTAKGVDPKDERHSRYLSTLCETFESMMREQIDVCVKTAAEQKIENTIVAEALFHLQFCLVKCECFYGQEESITNVYQLMHTSFTSNESSNSSIEKSEPDLLEELQDHQDDINKEIDQRVQASKGKESDEQRGPTVGIGDVDYNASFDPDRNIKQHLLSFKMTSQVKQPVILYGESGCGKTSIMAQLALKVKTQHVSSVVIIRFLGTTSHSSNVRSLLISLLNNIWAAYKVNQPADLDLSSDIIFLGHYLQALIWQVATPERPLYIFLDSLDQLSLIEQAHRLAWLPSLLPENASIVVSTLPNEYGCLQSARQRFSKTDHFVQVSDLKTEAANKVIAEVCNRKSRTLTRIQRNFLIEKFQKCPNPLYLRMIIDQALKWRSHLEVNDVIVGSDTNFAVSHVLIDLEREHGQVIVSKALGYLTSMRQGASMLEMEDILSLDDEVLQNTYIYHLPPASDFIRLPPSLWARIMMDVKDYMTGEGISGRLILTWYHRLFKQVATERYLNEENRLSIHRVIAEYFLGHWRNKCKPLKLFKGKTGLYPNSMRGVPEQPLIFPDGSLNRRKLQELPYHLALAGMWREYHKEIICNIDFLVAKIKAFGVSELKADLMFMSSRKVFLQDSEHVTSVHKTKLNFEESFIKETDLWVIEDKNMDEKMNRIDLISALNDLELLTAIVNIGVDSIRHNPNNLPVQIICQLGKDRATSYGMQKLVADAFKWIDDNNIPMLLPVDACMTSPGGMLQTSLNADIHLLGAERTHDFPVVHIKEDNYLYLIQQTSRQKDTFVVLDLKQAGETVLEEAAQGYVHSIRANTSEKFLIVCFYKELGKYDYKLFSRLYERSYLSPYKTDKEARSIDVTASGDIVAYTHENACYVCSPNSEKLILMTLYQLTLDETILNVLFSPDAHYLVTFVTSDGFIVWLPHDGGSVFKNEGSKKQIIFSRDLSGQKVHITDKNKLLQVKSDYNNRNTLYVFDLVTGNLLYELQNTELKYSINFLELDKKEELVLVSSEEDVVTNGDYNKSAVLWDINSGKLLSLVTSTSPICATKVTIIHENIYIFVAHVRDPTIYVYNAGNRNNPQEKAKLIQQIQGHTKDIIQILLSAVDNDDSVKLITVSCDNSIKIWDLQQVIQPTLESADVNLGASTSLIYNKDGSKVYFTTEKGFLIEQSIQTGTIDPLDSSFGKAAHILLLSHDGNLLMAAVKNNIYVYSVETRKQKFVLKSCGHSDITCMSENNLILCAGHAGMEGTGRFWNLTDGTVIKDSSFLYSFYKAAISSDGKKFGLTFFDFPLTINLNGEENADNPSLNMEQVDTMMSTCAHLIFTPDGQMLVSGSSDGRVRIVDSQTGRYLHTMFQRSSITTMLITSDSQHLLTGGYRNVYIWNIGPRHPPDQQGQLLVKLTPHRNFITCMQLVRGDSYLITASLDKTVSIWSLSSRTTLCSFQYHCSIDIMVAAPDLSTISFIPEKAPTLGVLTLNKSGREVLSNMPVIPVNDQLIKAQAMALVFSSQQISDRSTTCTLI</sequence>
<dbReference type="PANTHER" id="PTHR19871:SF14">
    <property type="entry name" value="DUF4062 DOMAIN-CONTAINING PROTEIN"/>
    <property type="match status" value="1"/>
</dbReference>
<dbReference type="OrthoDB" id="2325716at2759"/>
<evidence type="ECO:0000259" key="5">
    <source>
        <dbReference type="PROSITE" id="PS50837"/>
    </source>
</evidence>
<dbReference type="InterPro" id="IPR052752">
    <property type="entry name" value="NACHT-WD_repeat"/>
</dbReference>
<dbReference type="InterPro" id="IPR015943">
    <property type="entry name" value="WD40/YVTN_repeat-like_dom_sf"/>
</dbReference>
<dbReference type="RefSeq" id="XP_055867010.1">
    <property type="nucleotide sequence ID" value="XM_056011035.1"/>
</dbReference>
<dbReference type="Gene3D" id="2.130.10.10">
    <property type="entry name" value="YVTN repeat-like/Quinoprotein amine dehydrogenase"/>
    <property type="match status" value="3"/>
</dbReference>
<dbReference type="PANTHER" id="PTHR19871">
    <property type="entry name" value="BETA TRANSDUCIN-RELATED PROTEIN"/>
    <property type="match status" value="1"/>
</dbReference>
<keyword evidence="1 3" id="KW-0853">WD repeat</keyword>
<feature type="repeat" description="WD" evidence="3">
    <location>
        <begin position="1620"/>
        <end position="1649"/>
    </location>
</feature>
<evidence type="ECO:0000256" key="3">
    <source>
        <dbReference type="PROSITE-ProRule" id="PRU00221"/>
    </source>
</evidence>
<dbReference type="InterPro" id="IPR001680">
    <property type="entry name" value="WD40_rpt"/>
</dbReference>
<feature type="region of interest" description="Disordered" evidence="4">
    <location>
        <begin position="421"/>
        <end position="440"/>
    </location>
</feature>
<dbReference type="Pfam" id="PF12894">
    <property type="entry name" value="ANAPC4_WD40"/>
    <property type="match status" value="1"/>
</dbReference>
<dbReference type="InterPro" id="IPR027417">
    <property type="entry name" value="P-loop_NTPase"/>
</dbReference>
<dbReference type="InterPro" id="IPR057588">
    <property type="entry name" value="NWD1/2-like_WH"/>
</dbReference>
<dbReference type="Gene3D" id="3.40.50.300">
    <property type="entry name" value="P-loop containing nucleotide triphosphate hydrolases"/>
    <property type="match status" value="1"/>
</dbReference>
<dbReference type="RefSeq" id="XP_055867000.1">
    <property type="nucleotide sequence ID" value="XM_056011025.1"/>
</dbReference>
<evidence type="ECO:0000313" key="7">
    <source>
        <dbReference type="RefSeq" id="XP_013082195.2"/>
    </source>
</evidence>
<dbReference type="SMART" id="SM00320">
    <property type="entry name" value="WD40"/>
    <property type="match status" value="5"/>
</dbReference>
<feature type="repeat" description="WD" evidence="3">
    <location>
        <begin position="1387"/>
        <end position="1425"/>
    </location>
</feature>
<dbReference type="PROSITE" id="PS50837">
    <property type="entry name" value="NACHT"/>
    <property type="match status" value="1"/>
</dbReference>
<keyword evidence="6" id="KW-1185">Reference proteome</keyword>
<dbReference type="Gene3D" id="1.25.40.370">
    <property type="match status" value="1"/>
</dbReference>
<dbReference type="InterPro" id="IPR007111">
    <property type="entry name" value="NACHT_NTPase"/>
</dbReference>
<protein>
    <submittedName>
        <fullName evidence="7 8">Uncharacterized protein LOC106067550</fullName>
    </submittedName>
</protein>
<dbReference type="InterPro" id="IPR025139">
    <property type="entry name" value="DUF4062"/>
</dbReference>
<reference evidence="7 8" key="1">
    <citation type="submission" date="2025-04" db="UniProtKB">
        <authorList>
            <consortium name="RefSeq"/>
        </authorList>
    </citation>
    <scope>IDENTIFICATION</scope>
</reference>
<dbReference type="InterPro" id="IPR024977">
    <property type="entry name" value="Apc4-like_WD40_dom"/>
</dbReference>
<keyword evidence="2" id="KW-0677">Repeat</keyword>
<dbReference type="Pfam" id="PF00400">
    <property type="entry name" value="WD40"/>
    <property type="match status" value="2"/>
</dbReference>
<dbReference type="KEGG" id="bgt:106067550"/>
<dbReference type="SUPFAM" id="SSF50978">
    <property type="entry name" value="WD40 repeat-like"/>
    <property type="match status" value="1"/>
</dbReference>
<dbReference type="InterPro" id="IPR036322">
    <property type="entry name" value="WD40_repeat_dom_sf"/>
</dbReference>
<dbReference type="SUPFAM" id="SSF50998">
    <property type="entry name" value="Quinoprotein alcohol dehydrogenase-like"/>
    <property type="match status" value="1"/>
</dbReference>
<dbReference type="Proteomes" id="UP001165740">
    <property type="component" value="Chromosome 1"/>
</dbReference>
<dbReference type="InterPro" id="IPR019775">
    <property type="entry name" value="WD40_repeat_CS"/>
</dbReference>
<evidence type="ECO:0000313" key="8">
    <source>
        <dbReference type="RefSeq" id="XP_055867000.1"/>
    </source>
</evidence>
<dbReference type="SUPFAM" id="SSF52540">
    <property type="entry name" value="P-loop containing nucleoside triphosphate hydrolases"/>
    <property type="match status" value="1"/>
</dbReference>
<dbReference type="PROSITE" id="PS50294">
    <property type="entry name" value="WD_REPEATS_REGION"/>
    <property type="match status" value="1"/>
</dbReference>
<dbReference type="OMA" id="TERNHGI"/>
<proteinExistence type="predicted"/>
<dbReference type="InterPro" id="IPR011047">
    <property type="entry name" value="Quinoprotein_ADH-like_sf"/>
</dbReference>
<dbReference type="Pfam" id="PF05729">
    <property type="entry name" value="NACHT"/>
    <property type="match status" value="1"/>
</dbReference>
<dbReference type="RefSeq" id="XP_013082195.2">
    <property type="nucleotide sequence ID" value="XM_013226741.2"/>
</dbReference>
<evidence type="ECO:0000256" key="4">
    <source>
        <dbReference type="SAM" id="MobiDB-lite"/>
    </source>
</evidence>
<gene>
    <name evidence="7 8 9" type="primary">LOC106067550</name>
</gene>
<name>A0A9U8ED66_BIOGL</name>
<evidence type="ECO:0000313" key="6">
    <source>
        <dbReference type="Proteomes" id="UP001165740"/>
    </source>
</evidence>
<evidence type="ECO:0000313" key="9">
    <source>
        <dbReference type="RefSeq" id="XP_055867010.1"/>
    </source>
</evidence>
<dbReference type="PROSITE" id="PS00678">
    <property type="entry name" value="WD_REPEATS_1"/>
    <property type="match status" value="1"/>
</dbReference>
<accession>A0A9U8ED66</accession>
<feature type="compositionally biased region" description="Basic and acidic residues" evidence="4">
    <location>
        <begin position="421"/>
        <end position="434"/>
    </location>
</feature>
<dbReference type="GeneID" id="106067550"/>